<evidence type="ECO:0000313" key="2">
    <source>
        <dbReference type="Proteomes" id="UP000198615"/>
    </source>
</evidence>
<accession>A0A8G2EZK5</accession>
<reference evidence="1 2" key="1">
    <citation type="submission" date="2016-10" db="EMBL/GenBank/DDBJ databases">
        <authorList>
            <person name="Varghese N."/>
            <person name="Submissions S."/>
        </authorList>
    </citation>
    <scope>NUCLEOTIDE SEQUENCE [LARGE SCALE GENOMIC DNA]</scope>
    <source>
        <strain evidence="1 2">DSM 18839</strain>
    </source>
</reference>
<dbReference type="RefSeq" id="WP_093151916.1">
    <property type="nucleotide sequence ID" value="NZ_FNBW01000010.1"/>
</dbReference>
<sequence length="81" mass="8737">MRLSPPRPEASQRHLSVIESGCNAPSREIILRLEAGILSFLSTTTVFGTALDIILSELAMEALFPADDETAAVLLDGRRKG</sequence>
<keyword evidence="2" id="KW-1185">Reference proteome</keyword>
<proteinExistence type="predicted"/>
<organism evidence="1 2">
    <name type="scientific">Thalassobaculum litoreum DSM 18839</name>
    <dbReference type="NCBI Taxonomy" id="1123362"/>
    <lineage>
        <taxon>Bacteria</taxon>
        <taxon>Pseudomonadati</taxon>
        <taxon>Pseudomonadota</taxon>
        <taxon>Alphaproteobacteria</taxon>
        <taxon>Rhodospirillales</taxon>
        <taxon>Thalassobaculaceae</taxon>
        <taxon>Thalassobaculum</taxon>
    </lineage>
</organism>
<dbReference type="EMBL" id="FNBW01000010">
    <property type="protein sequence ID" value="SDG08560.1"/>
    <property type="molecule type" value="Genomic_DNA"/>
</dbReference>
<dbReference type="AlphaFoldDB" id="A0A8G2EZK5"/>
<comment type="caution">
    <text evidence="1">The sequence shown here is derived from an EMBL/GenBank/DDBJ whole genome shotgun (WGS) entry which is preliminary data.</text>
</comment>
<dbReference type="Proteomes" id="UP000198615">
    <property type="component" value="Unassembled WGS sequence"/>
</dbReference>
<evidence type="ECO:0000313" key="1">
    <source>
        <dbReference type="EMBL" id="SDG08560.1"/>
    </source>
</evidence>
<protein>
    <submittedName>
        <fullName evidence="1">Uncharacterized protein</fullName>
    </submittedName>
</protein>
<name>A0A8G2EZK5_9PROT</name>
<gene>
    <name evidence="1" type="ORF">SAMN05660686_03297</name>
</gene>